<accession>A0ABN2NAR0</accession>
<keyword evidence="2" id="KW-0285">Flavoprotein</keyword>
<dbReference type="PRINTS" id="PR00368">
    <property type="entry name" value="FADPNR"/>
</dbReference>
<protein>
    <submittedName>
        <fullName evidence="6">FAD-dependent oxidoreductase</fullName>
    </submittedName>
</protein>
<evidence type="ECO:0000256" key="4">
    <source>
        <dbReference type="ARBA" id="ARBA00023002"/>
    </source>
</evidence>
<keyword evidence="7" id="KW-1185">Reference proteome</keyword>
<gene>
    <name evidence="6" type="ORF">GCM10009751_15780</name>
</gene>
<comment type="cofactor">
    <cofactor evidence="1">
        <name>FAD</name>
        <dbReference type="ChEBI" id="CHEBI:57692"/>
    </cofactor>
</comment>
<dbReference type="EMBL" id="BAAANL010000003">
    <property type="protein sequence ID" value="GAA1859177.1"/>
    <property type="molecule type" value="Genomic_DNA"/>
</dbReference>
<proteinExistence type="predicted"/>
<name>A0ABN2NAR0_9MICO</name>
<feature type="domain" description="FAD/NAD(P)-binding" evidence="5">
    <location>
        <begin position="4"/>
        <end position="308"/>
    </location>
</feature>
<dbReference type="PRINTS" id="PR00411">
    <property type="entry name" value="PNDRDTASEI"/>
</dbReference>
<evidence type="ECO:0000313" key="6">
    <source>
        <dbReference type="EMBL" id="GAA1859177.1"/>
    </source>
</evidence>
<dbReference type="Proteomes" id="UP001501094">
    <property type="component" value="Unassembled WGS sequence"/>
</dbReference>
<keyword evidence="4" id="KW-0560">Oxidoreductase</keyword>
<evidence type="ECO:0000256" key="2">
    <source>
        <dbReference type="ARBA" id="ARBA00022630"/>
    </source>
</evidence>
<keyword evidence="3" id="KW-0274">FAD</keyword>
<dbReference type="PANTHER" id="PTHR43557:SF2">
    <property type="entry name" value="RIESKE DOMAIN-CONTAINING PROTEIN-RELATED"/>
    <property type="match status" value="1"/>
</dbReference>
<dbReference type="SUPFAM" id="SSF55424">
    <property type="entry name" value="FAD/NAD-linked reductases, dimerisation (C-terminal) domain"/>
    <property type="match status" value="1"/>
</dbReference>
<dbReference type="Gene3D" id="3.30.390.30">
    <property type="match status" value="1"/>
</dbReference>
<evidence type="ECO:0000313" key="7">
    <source>
        <dbReference type="Proteomes" id="UP001501094"/>
    </source>
</evidence>
<dbReference type="PANTHER" id="PTHR43557">
    <property type="entry name" value="APOPTOSIS-INDUCING FACTOR 1"/>
    <property type="match status" value="1"/>
</dbReference>
<reference evidence="6 7" key="1">
    <citation type="journal article" date="2019" name="Int. J. Syst. Evol. Microbiol.">
        <title>The Global Catalogue of Microorganisms (GCM) 10K type strain sequencing project: providing services to taxonomists for standard genome sequencing and annotation.</title>
        <authorList>
            <consortium name="The Broad Institute Genomics Platform"/>
            <consortium name="The Broad Institute Genome Sequencing Center for Infectious Disease"/>
            <person name="Wu L."/>
            <person name="Ma J."/>
        </authorList>
    </citation>
    <scope>NUCLEOTIDE SEQUENCE [LARGE SCALE GENOMIC DNA]</scope>
    <source>
        <strain evidence="6 7">JCM 14326</strain>
    </source>
</reference>
<dbReference type="InterPro" id="IPR016156">
    <property type="entry name" value="FAD/NAD-linked_Rdtase_dimer_sf"/>
</dbReference>
<evidence type="ECO:0000256" key="1">
    <source>
        <dbReference type="ARBA" id="ARBA00001974"/>
    </source>
</evidence>
<evidence type="ECO:0000259" key="5">
    <source>
        <dbReference type="Pfam" id="PF07992"/>
    </source>
</evidence>
<dbReference type="SUPFAM" id="SSF51905">
    <property type="entry name" value="FAD/NAD(P)-binding domain"/>
    <property type="match status" value="2"/>
</dbReference>
<dbReference type="Pfam" id="PF07992">
    <property type="entry name" value="Pyr_redox_2"/>
    <property type="match status" value="1"/>
</dbReference>
<sequence length="428" mass="44818">MEPIVLVGGGLASARAAETLRDEGYDGDVVVVTAEPHHPYERPPLSKDLLRGDAERDVVFPLDGTWYGRHDVEVRRGTLAVGLDPAAHTLTFADGGSLAYSRCLIATGSSPRSLDIPGTDLGGVHYLRTLDDCDRLSQVLLDASLEGSGRIAVIGDGWIGLEVAASARTLGLEATVIGRGAVPLGRVLGAEMGELFAGLHTERGTRVIRNTDAVRILGADSRVTGVQLPDGTRVDADIVVIGVGATPNVGLAEVAGLDLRSGELGGGIAVDGTLSTSHPDVFAAGDVASIPSPHYGRPLRVEHWAGASDGGTHAARAMLGNRAPYDSLPFFYTDQYDLGMEYIGWVGPGDGTGSGSGGGQGRVTRDGYDDVVVAGSVAKRELVAFWVLDGRVRAGMAVNVWEQVDRIKELILSGRQVPREELEGFTAA</sequence>
<dbReference type="InterPro" id="IPR023753">
    <property type="entry name" value="FAD/NAD-binding_dom"/>
</dbReference>
<dbReference type="InterPro" id="IPR050446">
    <property type="entry name" value="FAD-oxidoreductase/Apoptosis"/>
</dbReference>
<dbReference type="RefSeq" id="WP_344101345.1">
    <property type="nucleotide sequence ID" value="NZ_BAAANL010000003.1"/>
</dbReference>
<comment type="caution">
    <text evidence="6">The sequence shown here is derived from an EMBL/GenBank/DDBJ whole genome shotgun (WGS) entry which is preliminary data.</text>
</comment>
<organism evidence="6 7">
    <name type="scientific">Myceligenerans crystallogenes</name>
    <dbReference type="NCBI Taxonomy" id="316335"/>
    <lineage>
        <taxon>Bacteria</taxon>
        <taxon>Bacillati</taxon>
        <taxon>Actinomycetota</taxon>
        <taxon>Actinomycetes</taxon>
        <taxon>Micrococcales</taxon>
        <taxon>Promicromonosporaceae</taxon>
        <taxon>Myceligenerans</taxon>
    </lineage>
</organism>
<dbReference type="InterPro" id="IPR036188">
    <property type="entry name" value="FAD/NAD-bd_sf"/>
</dbReference>
<dbReference type="Gene3D" id="3.50.50.60">
    <property type="entry name" value="FAD/NAD(P)-binding domain"/>
    <property type="match status" value="2"/>
</dbReference>
<evidence type="ECO:0000256" key="3">
    <source>
        <dbReference type="ARBA" id="ARBA00022827"/>
    </source>
</evidence>